<dbReference type="EMBL" id="HACG01037184">
    <property type="protein sequence ID" value="CEK84049.1"/>
    <property type="molecule type" value="Transcribed_RNA"/>
</dbReference>
<proteinExistence type="predicted"/>
<feature type="non-terminal residue" evidence="1">
    <location>
        <position position="1"/>
    </location>
</feature>
<reference evidence="1" key="1">
    <citation type="submission" date="2014-12" db="EMBL/GenBank/DDBJ databases">
        <title>Insight into the proteome of Arion vulgaris.</title>
        <authorList>
            <person name="Aradska J."/>
            <person name="Bulat T."/>
            <person name="Smidak R."/>
            <person name="Sarate P."/>
            <person name="Gangsoo J."/>
            <person name="Sialana F."/>
            <person name="Bilban M."/>
            <person name="Lubec G."/>
        </authorList>
    </citation>
    <scope>NUCLEOTIDE SEQUENCE</scope>
    <source>
        <tissue evidence="1">Skin</tissue>
    </source>
</reference>
<protein>
    <submittedName>
        <fullName evidence="1">Uncharacterized protein</fullName>
    </submittedName>
</protein>
<evidence type="ECO:0000313" key="1">
    <source>
        <dbReference type="EMBL" id="CEK84049.1"/>
    </source>
</evidence>
<accession>A0A0B7ASQ1</accession>
<name>A0A0B7ASQ1_9EUPU</name>
<organism evidence="1">
    <name type="scientific">Arion vulgaris</name>
    <dbReference type="NCBI Taxonomy" id="1028688"/>
    <lineage>
        <taxon>Eukaryota</taxon>
        <taxon>Metazoa</taxon>
        <taxon>Spiralia</taxon>
        <taxon>Lophotrochozoa</taxon>
        <taxon>Mollusca</taxon>
        <taxon>Gastropoda</taxon>
        <taxon>Heterobranchia</taxon>
        <taxon>Euthyneura</taxon>
        <taxon>Panpulmonata</taxon>
        <taxon>Eupulmonata</taxon>
        <taxon>Stylommatophora</taxon>
        <taxon>Helicina</taxon>
        <taxon>Arionoidea</taxon>
        <taxon>Arionidae</taxon>
        <taxon>Arion</taxon>
    </lineage>
</organism>
<sequence>TFTAQVRGNVVKEDSCGFAVTTSIMTMESLAEIKAMVWLVTYFNPCKFSQ</sequence>
<dbReference type="AlphaFoldDB" id="A0A0B7ASQ1"/>
<gene>
    <name evidence="1" type="primary">ORF140390</name>
</gene>